<dbReference type="Gene3D" id="3.40.50.150">
    <property type="entry name" value="Vaccinia Virus protein VP39"/>
    <property type="match status" value="1"/>
</dbReference>
<gene>
    <name evidence="4" type="ORF">GCM10025751_00320</name>
</gene>
<evidence type="ECO:0000256" key="2">
    <source>
        <dbReference type="ARBA" id="ARBA00022679"/>
    </source>
</evidence>
<dbReference type="GO" id="GO:0008168">
    <property type="term" value="F:methyltransferase activity"/>
    <property type="evidence" value="ECO:0007669"/>
    <property type="project" value="UniProtKB-KW"/>
</dbReference>
<evidence type="ECO:0000313" key="4">
    <source>
        <dbReference type="EMBL" id="GAA5040118.1"/>
    </source>
</evidence>
<dbReference type="InterPro" id="IPR041698">
    <property type="entry name" value="Methyltransf_25"/>
</dbReference>
<reference evidence="4 5" key="1">
    <citation type="journal article" date="2019" name="Int. J. Syst. Evol. Microbiol.">
        <title>The Global Catalogue of Microorganisms (GCM) 10K type strain sequencing project: providing services to taxonomists for standard genome sequencing and annotation.</title>
        <authorList>
            <consortium name="The Broad Institute Genomics Platform"/>
            <consortium name="The Broad Institute Genome Sequencing Center for Infectious Disease"/>
            <person name="Wu L."/>
            <person name="Ma J."/>
        </authorList>
    </citation>
    <scope>NUCLEOTIDE SEQUENCE [LARGE SCALE GENOMIC DNA]</scope>
    <source>
        <strain evidence="4 5">JCM 17504</strain>
    </source>
</reference>
<keyword evidence="5" id="KW-1185">Reference proteome</keyword>
<keyword evidence="1 4" id="KW-0489">Methyltransferase</keyword>
<protein>
    <submittedName>
        <fullName evidence="4">Class I SAM-dependent methyltransferase</fullName>
    </submittedName>
</protein>
<dbReference type="GeneID" id="68614724"/>
<feature type="domain" description="Methyltransferase" evidence="3">
    <location>
        <begin position="46"/>
        <end position="143"/>
    </location>
</feature>
<dbReference type="GO" id="GO:0032259">
    <property type="term" value="P:methylation"/>
    <property type="evidence" value="ECO:0007669"/>
    <property type="project" value="UniProtKB-KW"/>
</dbReference>
<dbReference type="PANTHER" id="PTHR43861:SF1">
    <property type="entry name" value="TRANS-ACONITATE 2-METHYLTRANSFERASE"/>
    <property type="match status" value="1"/>
</dbReference>
<dbReference type="EMBL" id="BAABKX010000001">
    <property type="protein sequence ID" value="GAA5040118.1"/>
    <property type="molecule type" value="Genomic_DNA"/>
</dbReference>
<dbReference type="CDD" id="cd02440">
    <property type="entry name" value="AdoMet_MTases"/>
    <property type="match status" value="1"/>
</dbReference>
<evidence type="ECO:0000256" key="1">
    <source>
        <dbReference type="ARBA" id="ARBA00022603"/>
    </source>
</evidence>
<name>A0AAV3UAD0_9EURY</name>
<keyword evidence="2" id="KW-0808">Transferase</keyword>
<comment type="caution">
    <text evidence="4">The sequence shown here is derived from an EMBL/GenBank/DDBJ whole genome shotgun (WGS) entry which is preliminary data.</text>
</comment>
<sequence>MKKPGEVFEDSRVYDPGIEAIVPRYDELHDAILNAPPQGRDADIHVLELGAGTGELTAKLLTRFPESSVLAVDHSERMLAEAERKLETFGDRVRIEQGTFPDDYPQASSEFDLVISSLAVHHLTSEEKRALFGSIHEALVPGGWFFNGDVVRFDADHLETLSDAMIKNWVRSKGWEEEEFMNRWQASDDFDDPDTLTDQLVWLRDAGFDSVTSIWQYYNFAVYGGRKQE</sequence>
<dbReference type="AlphaFoldDB" id="A0AAV3UAD0"/>
<dbReference type="RefSeq" id="WP_227774619.1">
    <property type="nucleotide sequence ID" value="NZ_BAABKX010000001.1"/>
</dbReference>
<proteinExistence type="predicted"/>
<dbReference type="InterPro" id="IPR029063">
    <property type="entry name" value="SAM-dependent_MTases_sf"/>
</dbReference>
<dbReference type="Proteomes" id="UP001501729">
    <property type="component" value="Unassembled WGS sequence"/>
</dbReference>
<dbReference type="SUPFAM" id="SSF53335">
    <property type="entry name" value="S-adenosyl-L-methionine-dependent methyltransferases"/>
    <property type="match status" value="1"/>
</dbReference>
<evidence type="ECO:0000259" key="3">
    <source>
        <dbReference type="Pfam" id="PF13649"/>
    </source>
</evidence>
<dbReference type="Pfam" id="PF13649">
    <property type="entry name" value="Methyltransf_25"/>
    <property type="match status" value="1"/>
</dbReference>
<accession>A0AAV3UAD0</accession>
<organism evidence="4 5">
    <name type="scientific">Haladaptatus pallidirubidus</name>
    <dbReference type="NCBI Taxonomy" id="1008152"/>
    <lineage>
        <taxon>Archaea</taxon>
        <taxon>Methanobacteriati</taxon>
        <taxon>Methanobacteriota</taxon>
        <taxon>Stenosarchaea group</taxon>
        <taxon>Halobacteria</taxon>
        <taxon>Halobacteriales</taxon>
        <taxon>Haladaptataceae</taxon>
        <taxon>Haladaptatus</taxon>
    </lineage>
</organism>
<dbReference type="PANTHER" id="PTHR43861">
    <property type="entry name" value="TRANS-ACONITATE 2-METHYLTRANSFERASE-RELATED"/>
    <property type="match status" value="1"/>
</dbReference>
<evidence type="ECO:0000313" key="5">
    <source>
        <dbReference type="Proteomes" id="UP001501729"/>
    </source>
</evidence>